<comment type="caution">
    <text evidence="1">The sequence shown here is derived from an EMBL/GenBank/DDBJ whole genome shotgun (WGS) entry which is preliminary data.</text>
</comment>
<evidence type="ECO:0000313" key="1">
    <source>
        <dbReference type="EMBL" id="MEB3074219.1"/>
    </source>
</evidence>
<keyword evidence="2" id="KW-1185">Reference proteome</keyword>
<dbReference type="RefSeq" id="WP_323982658.1">
    <property type="nucleotide sequence ID" value="NZ_JAYKBW010000003.1"/>
</dbReference>
<protein>
    <recommendedName>
        <fullName evidence="3">DUF3298 domain-containing protein</fullName>
    </recommendedName>
</protein>
<evidence type="ECO:0008006" key="3">
    <source>
        <dbReference type="Google" id="ProtNLM"/>
    </source>
</evidence>
<accession>A0ABU5Z5M5</accession>
<name>A0ABU5Z5M5_9FLAO</name>
<gene>
    <name evidence="1" type="ORF">VJJ08_02755</name>
</gene>
<proteinExistence type="predicted"/>
<reference evidence="1 2" key="1">
    <citation type="submission" date="2023-12" db="EMBL/GenBank/DDBJ databases">
        <title>Genomic sequences of Capnocytophaga and Parvimonas strains.</title>
        <authorList>
            <person name="Watt R.M."/>
            <person name="Wang M."/>
            <person name="Yang T."/>
            <person name="Tong W.M."/>
        </authorList>
    </citation>
    <scope>NUCLEOTIDE SEQUENCE [LARGE SCALE GENOMIC DNA]</scope>
    <source>
        <strain evidence="1 2">CCUG 13096</strain>
    </source>
</reference>
<evidence type="ECO:0000313" key="2">
    <source>
        <dbReference type="Proteomes" id="UP001311730"/>
    </source>
</evidence>
<dbReference type="Proteomes" id="UP001311730">
    <property type="component" value="Unassembled WGS sequence"/>
</dbReference>
<organism evidence="1 2">
    <name type="scientific">Capnocytophaga gingivalis</name>
    <dbReference type="NCBI Taxonomy" id="1017"/>
    <lineage>
        <taxon>Bacteria</taxon>
        <taxon>Pseudomonadati</taxon>
        <taxon>Bacteroidota</taxon>
        <taxon>Flavobacteriia</taxon>
        <taxon>Flavobacteriales</taxon>
        <taxon>Flavobacteriaceae</taxon>
        <taxon>Capnocytophaga</taxon>
    </lineage>
</organism>
<dbReference type="PROSITE" id="PS51257">
    <property type="entry name" value="PROKAR_LIPOPROTEIN"/>
    <property type="match status" value="1"/>
</dbReference>
<dbReference type="EMBL" id="JAYKBW010000003">
    <property type="protein sequence ID" value="MEB3074219.1"/>
    <property type="molecule type" value="Genomic_DNA"/>
</dbReference>
<sequence>MKVNLFLILFALFSCVNNSSSKKAEKLDICIIPNNVLSYIQSNKDFELIDAQKQFSEDFWRYYNIRKKSICPIICYGDFNYDNEKDIAIIVKYKGYKSDAYPKHIFPFLVIFHSYEKEIRASYIVYKTDDYKEETVKTVVYDQFEEGIWSYIQTGQKNKKDIIEIVIPEKSSFYVCWDEVKKQYRYRNSLDDDYDYSSKLEDLFRGKYLFSTLNKDNIKYQYIINIKSLNNIDLIIKEGKDKYEYKKMEAAISDDNKIKIVFDNKLKEMGIIYIEYINNLYYISGTPIYFINIGTESQELNKIE</sequence>